<dbReference type="PANTHER" id="PTHR21152">
    <property type="entry name" value="AMINOTRANSFERASE CLASS V"/>
    <property type="match status" value="1"/>
</dbReference>
<evidence type="ECO:0000256" key="2">
    <source>
        <dbReference type="ARBA" id="ARBA00009236"/>
    </source>
</evidence>
<dbReference type="PANTHER" id="PTHR21152:SF40">
    <property type="entry name" value="ALANINE--GLYOXYLATE AMINOTRANSFERASE"/>
    <property type="match status" value="1"/>
</dbReference>
<gene>
    <name evidence="5" type="ORF">METZ01_LOCUS334667</name>
</gene>
<evidence type="ECO:0000313" key="5">
    <source>
        <dbReference type="EMBL" id="SVC81813.1"/>
    </source>
</evidence>
<dbReference type="Pfam" id="PF00266">
    <property type="entry name" value="Aminotran_5"/>
    <property type="match status" value="1"/>
</dbReference>
<protein>
    <recommendedName>
        <fullName evidence="4">Aminotransferase class V domain-containing protein</fullName>
    </recommendedName>
</protein>
<dbReference type="GO" id="GO:0008453">
    <property type="term" value="F:alanine-glyoxylate transaminase activity"/>
    <property type="evidence" value="ECO:0007669"/>
    <property type="project" value="TreeGrafter"/>
</dbReference>
<dbReference type="InterPro" id="IPR015421">
    <property type="entry name" value="PyrdxlP-dep_Trfase_major"/>
</dbReference>
<dbReference type="EMBL" id="UINC01112692">
    <property type="protein sequence ID" value="SVC81813.1"/>
    <property type="molecule type" value="Genomic_DNA"/>
</dbReference>
<evidence type="ECO:0000256" key="3">
    <source>
        <dbReference type="ARBA" id="ARBA00022898"/>
    </source>
</evidence>
<dbReference type="FunFam" id="3.40.640.10:FF:000054">
    <property type="entry name" value="Serine--glyoxylate aminotransferase"/>
    <property type="match status" value="1"/>
</dbReference>
<dbReference type="Gene3D" id="3.40.640.10">
    <property type="entry name" value="Type I PLP-dependent aspartate aminotransferase-like (Major domain)"/>
    <property type="match status" value="1"/>
</dbReference>
<feature type="domain" description="Aminotransferase class V" evidence="4">
    <location>
        <begin position="14"/>
        <end position="221"/>
    </location>
</feature>
<organism evidence="5">
    <name type="scientific">marine metagenome</name>
    <dbReference type="NCBI Taxonomy" id="408172"/>
    <lineage>
        <taxon>unclassified sequences</taxon>
        <taxon>metagenomes</taxon>
        <taxon>ecological metagenomes</taxon>
    </lineage>
</organism>
<comment type="cofactor">
    <cofactor evidence="1">
        <name>pyridoxal 5'-phosphate</name>
        <dbReference type="ChEBI" id="CHEBI:597326"/>
    </cofactor>
</comment>
<name>A0A382Q8A7_9ZZZZ</name>
<feature type="non-terminal residue" evidence="5">
    <location>
        <position position="248"/>
    </location>
</feature>
<keyword evidence="3" id="KW-0663">Pyridoxal phosphate</keyword>
<dbReference type="InterPro" id="IPR015424">
    <property type="entry name" value="PyrdxlP-dep_Trfase"/>
</dbReference>
<dbReference type="AlphaFoldDB" id="A0A382Q8A7"/>
<dbReference type="GO" id="GO:0004760">
    <property type="term" value="F:L-serine-pyruvate transaminase activity"/>
    <property type="evidence" value="ECO:0007669"/>
    <property type="project" value="TreeGrafter"/>
</dbReference>
<accession>A0A382Q8A7</accession>
<evidence type="ECO:0000256" key="1">
    <source>
        <dbReference type="ARBA" id="ARBA00001933"/>
    </source>
</evidence>
<evidence type="ECO:0000259" key="4">
    <source>
        <dbReference type="Pfam" id="PF00266"/>
    </source>
</evidence>
<dbReference type="GO" id="GO:0019265">
    <property type="term" value="P:glycine biosynthetic process, by transamination of glyoxylate"/>
    <property type="evidence" value="ECO:0007669"/>
    <property type="project" value="TreeGrafter"/>
</dbReference>
<comment type="similarity">
    <text evidence="2">Belongs to the class-V pyridoxal-phosphate-dependent aminotransferase family.</text>
</comment>
<proteinExistence type="inferred from homology"/>
<dbReference type="GO" id="GO:0005777">
    <property type="term" value="C:peroxisome"/>
    <property type="evidence" value="ECO:0007669"/>
    <property type="project" value="TreeGrafter"/>
</dbReference>
<dbReference type="InterPro" id="IPR000192">
    <property type="entry name" value="Aminotrans_V_dom"/>
</dbReference>
<sequence length="248" mass="26919">MMLRMQQRSGRHFLQIPGPTNVPDRVLRAMAAPTIDHRGPEFQELTQEVLVGLGEVVQTRSPVVLFPASGTGAWEAALVNTLSPGNRVLMVETGHFATLWKQIATNYGLDVEFLAGDWRHGVNAVDIEARLVEDTAHAIKAVCIVHNETSTGVTSDIESVRRALDSAHHPALLLVDTISSLASMDYQHDAWGVDVTVGASQKGLMLPPGLSFNALSDKALSAHSSATLARSFWDWAPVLKANKQNLFP</sequence>
<dbReference type="SUPFAM" id="SSF53383">
    <property type="entry name" value="PLP-dependent transferases"/>
    <property type="match status" value="1"/>
</dbReference>
<reference evidence="5" key="1">
    <citation type="submission" date="2018-05" db="EMBL/GenBank/DDBJ databases">
        <authorList>
            <person name="Lanie J.A."/>
            <person name="Ng W.-L."/>
            <person name="Kazmierczak K.M."/>
            <person name="Andrzejewski T.M."/>
            <person name="Davidsen T.M."/>
            <person name="Wayne K.J."/>
            <person name="Tettelin H."/>
            <person name="Glass J.I."/>
            <person name="Rusch D."/>
            <person name="Podicherti R."/>
            <person name="Tsui H.-C.T."/>
            <person name="Winkler M.E."/>
        </authorList>
    </citation>
    <scope>NUCLEOTIDE SEQUENCE</scope>
</reference>